<evidence type="ECO:0000313" key="2">
    <source>
        <dbReference type="EMBL" id="CAF1198791.1"/>
    </source>
</evidence>
<name>A0A8S2EPD2_9BILA</name>
<evidence type="ECO:0000256" key="1">
    <source>
        <dbReference type="SAM" id="MobiDB-lite"/>
    </source>
</evidence>
<dbReference type="EMBL" id="CAJNOK010014154">
    <property type="protein sequence ID" value="CAF1198791.1"/>
    <property type="molecule type" value="Genomic_DNA"/>
</dbReference>
<protein>
    <submittedName>
        <fullName evidence="2">Uncharacterized protein</fullName>
    </submittedName>
</protein>
<feature type="compositionally biased region" description="Polar residues" evidence="1">
    <location>
        <begin position="139"/>
        <end position="163"/>
    </location>
</feature>
<feature type="region of interest" description="Disordered" evidence="1">
    <location>
        <begin position="219"/>
        <end position="500"/>
    </location>
</feature>
<accession>A0A8S2EPD2</accession>
<feature type="compositionally biased region" description="Low complexity" evidence="1">
    <location>
        <begin position="266"/>
        <end position="276"/>
    </location>
</feature>
<feature type="compositionally biased region" description="Polar residues" evidence="1">
    <location>
        <begin position="397"/>
        <end position="407"/>
    </location>
</feature>
<feature type="compositionally biased region" description="Low complexity" evidence="1">
    <location>
        <begin position="470"/>
        <end position="490"/>
    </location>
</feature>
<gene>
    <name evidence="2" type="ORF">OVA965_LOCUS23882</name>
    <name evidence="3" type="ORF">TMI583_LOCUS24602</name>
</gene>
<feature type="compositionally biased region" description="Polar residues" evidence="1">
    <location>
        <begin position="425"/>
        <end position="435"/>
    </location>
</feature>
<feature type="compositionally biased region" description="Low complexity" evidence="1">
    <location>
        <begin position="107"/>
        <end position="127"/>
    </location>
</feature>
<dbReference type="Proteomes" id="UP000682733">
    <property type="component" value="Unassembled WGS sequence"/>
</dbReference>
<feature type="region of interest" description="Disordered" evidence="1">
    <location>
        <begin position="1"/>
        <end position="163"/>
    </location>
</feature>
<dbReference type="Proteomes" id="UP000677228">
    <property type="component" value="Unassembled WGS sequence"/>
</dbReference>
<feature type="region of interest" description="Disordered" evidence="1">
    <location>
        <begin position="624"/>
        <end position="653"/>
    </location>
</feature>
<feature type="compositionally biased region" description="Polar residues" evidence="1">
    <location>
        <begin position="35"/>
        <end position="106"/>
    </location>
</feature>
<evidence type="ECO:0000313" key="3">
    <source>
        <dbReference type="EMBL" id="CAF4008928.1"/>
    </source>
</evidence>
<feature type="compositionally biased region" description="Polar residues" evidence="1">
    <location>
        <begin position="455"/>
        <end position="469"/>
    </location>
</feature>
<proteinExistence type="predicted"/>
<feature type="compositionally biased region" description="Basic and acidic residues" evidence="1">
    <location>
        <begin position="15"/>
        <end position="27"/>
    </location>
</feature>
<organism evidence="2 4">
    <name type="scientific">Didymodactylos carnosus</name>
    <dbReference type="NCBI Taxonomy" id="1234261"/>
    <lineage>
        <taxon>Eukaryota</taxon>
        <taxon>Metazoa</taxon>
        <taxon>Spiralia</taxon>
        <taxon>Gnathifera</taxon>
        <taxon>Rotifera</taxon>
        <taxon>Eurotatoria</taxon>
        <taxon>Bdelloidea</taxon>
        <taxon>Philodinida</taxon>
        <taxon>Philodinidae</taxon>
        <taxon>Didymodactylos</taxon>
    </lineage>
</organism>
<feature type="non-terminal residue" evidence="2">
    <location>
        <position position="1"/>
    </location>
</feature>
<feature type="compositionally biased region" description="Gly residues" evidence="1">
    <location>
        <begin position="338"/>
        <end position="391"/>
    </location>
</feature>
<comment type="caution">
    <text evidence="2">The sequence shown here is derived from an EMBL/GenBank/DDBJ whole genome shotgun (WGS) entry which is preliminary data.</text>
</comment>
<feature type="compositionally biased region" description="Gly residues" evidence="1">
    <location>
        <begin position="277"/>
        <end position="328"/>
    </location>
</feature>
<reference evidence="2" key="1">
    <citation type="submission" date="2021-02" db="EMBL/GenBank/DDBJ databases">
        <authorList>
            <person name="Nowell W R."/>
        </authorList>
    </citation>
    <scope>NUCLEOTIDE SEQUENCE</scope>
</reference>
<dbReference type="EMBL" id="CAJOBA010035686">
    <property type="protein sequence ID" value="CAF4008928.1"/>
    <property type="molecule type" value="Genomic_DNA"/>
</dbReference>
<sequence length="699" mass="74184">EATSSRHRSHLQSETSRHSTRHSEHSHSASHRRSPSQTNTVTSNLENTSIRSASPTHASSQARTLSPTASHVSKTTIQSHTSGQQSTPYDTTSLAQTRTASPSIARQSTSSILSQTHQQQQTGQFPQNLTGDVPPIIRPTNQGFGSGVNSFGPNAPQMHQQAQIRPQEYGIQHQGQIVRPGVPRANVPLPIQQHAQIRPNVPLSPGSNTVTQQNGYNASVQHQQPGYGPRPQVVSQGIRGNFSQGTQGPLRPPIPGPNLQRGPNVQLSQQGQQSGSGQQGGFGLQSGSGQQGGFGQQGGSSQQGGFGLQSGSGQQGGFGQQGGSGRQGGFSQQSGSGQQDGFGQQGGSGRQGGFGQQSGSGQQGGFGLQSGSGQQGGFGQQSGSGQQGGFGQQSLQRPPQINVNVSPRQPGPQVSPLGPQKGPYNGSTYPSGATHSPQSVSFQQQQPQRPLGPTGFNQLPESRPINQHTQQFPQRSPQRFPQRFPQRSPQQYPPRMPAPRQQFPGAIPPHMVYNELLGPDAFKDVILNIDYGAVEAYNSVFRHGGQVNIPNFRSRRPPGISVHPAYTTVESLNHQPHVLNTGRPIDTGFRPHNQYFDGGYGEGTGRDYYSSNNDIESILAQSTGYESSSVGGPDFQSVSGYQTGESLPEGDIGRNYYQQQNAGAQEGSFELGPGADPGTSVAQILSQSGLEQALRSRAL</sequence>
<dbReference type="AlphaFoldDB" id="A0A8S2EPD2"/>
<feature type="compositionally biased region" description="Low complexity" evidence="1">
    <location>
        <begin position="436"/>
        <end position="449"/>
    </location>
</feature>
<feature type="compositionally biased region" description="Basic residues" evidence="1">
    <location>
        <begin position="1"/>
        <end position="10"/>
    </location>
</feature>
<evidence type="ECO:0000313" key="4">
    <source>
        <dbReference type="Proteomes" id="UP000677228"/>
    </source>
</evidence>
<feature type="compositionally biased region" description="Polar residues" evidence="1">
    <location>
        <begin position="624"/>
        <end position="645"/>
    </location>
</feature>